<protein>
    <recommendedName>
        <fullName evidence="3">Small membrane A-kinase anchor protein</fullName>
    </recommendedName>
</protein>
<keyword evidence="4" id="KW-1003">Cell membrane</keyword>
<reference evidence="9" key="2">
    <citation type="submission" date="2025-09" db="UniProtKB">
        <authorList>
            <consortium name="Ensembl"/>
        </authorList>
    </citation>
    <scope>IDENTIFICATION</scope>
</reference>
<evidence type="ECO:0000256" key="8">
    <source>
        <dbReference type="ARBA" id="ARBA00023288"/>
    </source>
</evidence>
<organism evidence="9 10">
    <name type="scientific">Paramormyrops kingsleyae</name>
    <dbReference type="NCBI Taxonomy" id="1676925"/>
    <lineage>
        <taxon>Eukaryota</taxon>
        <taxon>Metazoa</taxon>
        <taxon>Chordata</taxon>
        <taxon>Craniata</taxon>
        <taxon>Vertebrata</taxon>
        <taxon>Euteleostomi</taxon>
        <taxon>Actinopterygii</taxon>
        <taxon>Neopterygii</taxon>
        <taxon>Teleostei</taxon>
        <taxon>Osteoglossocephala</taxon>
        <taxon>Osteoglossomorpha</taxon>
        <taxon>Osteoglossiformes</taxon>
        <taxon>Mormyridae</taxon>
        <taxon>Paramormyrops</taxon>
    </lineage>
</organism>
<evidence type="ECO:0000256" key="1">
    <source>
        <dbReference type="ARBA" id="ARBA00004236"/>
    </source>
</evidence>
<evidence type="ECO:0000256" key="6">
    <source>
        <dbReference type="ARBA" id="ARBA00023136"/>
    </source>
</evidence>
<evidence type="ECO:0000256" key="2">
    <source>
        <dbReference type="ARBA" id="ARBA00007307"/>
    </source>
</evidence>
<proteinExistence type="inferred from homology"/>
<sequence>MGCVKSKQSKPARHLSPAVQKVDSISVTVAVKGAVLPCSEAQPGGEPPQVSPILLDYAHRLSEEIIARAVQHWFELDRCYSDIPYIDLP</sequence>
<name>A0A3B3T1P3_9TELE</name>
<dbReference type="PANTHER" id="PTHR36471:SF1">
    <property type="entry name" value="SMALL MEMBRANE A-KINASE ANCHOR PROTEIN"/>
    <property type="match status" value="1"/>
</dbReference>
<evidence type="ECO:0000256" key="4">
    <source>
        <dbReference type="ARBA" id="ARBA00022475"/>
    </source>
</evidence>
<dbReference type="Proteomes" id="UP000261540">
    <property type="component" value="Unplaced"/>
</dbReference>
<accession>A0A3B3T1P3</accession>
<dbReference type="GeneID" id="140581585"/>
<dbReference type="InterPro" id="IPR027969">
    <property type="entry name" value="Small_membr_AKAP"/>
</dbReference>
<evidence type="ECO:0000313" key="10">
    <source>
        <dbReference type="Proteomes" id="UP000261540"/>
    </source>
</evidence>
<dbReference type="AlphaFoldDB" id="A0A3B3T1P3"/>
<dbReference type="PANTHER" id="PTHR36471">
    <property type="entry name" value="SMALL MEMBRANE A-KINASE ANCHOR PROTEIN"/>
    <property type="match status" value="1"/>
</dbReference>
<dbReference type="GO" id="GO:0034237">
    <property type="term" value="F:protein kinase A regulatory subunit binding"/>
    <property type="evidence" value="ECO:0007669"/>
    <property type="project" value="InterPro"/>
</dbReference>
<keyword evidence="10" id="KW-1185">Reference proteome</keyword>
<evidence type="ECO:0000256" key="5">
    <source>
        <dbReference type="ARBA" id="ARBA00022707"/>
    </source>
</evidence>
<comment type="subcellular location">
    <subcellularLocation>
        <location evidence="1">Cell membrane</location>
    </subcellularLocation>
</comment>
<keyword evidence="8" id="KW-0449">Lipoprotein</keyword>
<keyword evidence="5" id="KW-0519">Myristate</keyword>
<comment type="similarity">
    <text evidence="2">Belongs to the small membrane AKAP family.</text>
</comment>
<reference evidence="9" key="1">
    <citation type="submission" date="2025-08" db="UniProtKB">
        <authorList>
            <consortium name="Ensembl"/>
        </authorList>
    </citation>
    <scope>IDENTIFICATION</scope>
</reference>
<evidence type="ECO:0000313" key="9">
    <source>
        <dbReference type="Ensembl" id="ENSPKIP00000036256.1"/>
    </source>
</evidence>
<dbReference type="Ensembl" id="ENSPKIT00000017199.1">
    <property type="protein sequence ID" value="ENSPKIP00000036256.1"/>
    <property type="gene ID" value="ENSPKIG00000014894.1"/>
</dbReference>
<dbReference type="Pfam" id="PF15127">
    <property type="entry name" value="SmAKAP"/>
    <property type="match status" value="1"/>
</dbReference>
<evidence type="ECO:0000256" key="3">
    <source>
        <dbReference type="ARBA" id="ARBA00016882"/>
    </source>
</evidence>
<dbReference type="GO" id="GO:0005886">
    <property type="term" value="C:plasma membrane"/>
    <property type="evidence" value="ECO:0007669"/>
    <property type="project" value="UniProtKB-SubCell"/>
</dbReference>
<dbReference type="RefSeq" id="XP_072560849.1">
    <property type="nucleotide sequence ID" value="XM_072704748.1"/>
</dbReference>
<keyword evidence="7" id="KW-0564">Palmitate</keyword>
<keyword evidence="6" id="KW-0472">Membrane</keyword>
<evidence type="ECO:0000256" key="7">
    <source>
        <dbReference type="ARBA" id="ARBA00023139"/>
    </source>
</evidence>
<dbReference type="GeneTree" id="ENSGT00940000167830"/>